<gene>
    <name evidence="1" type="ORF">A2126_00890</name>
</gene>
<name>A0A1G1W9K3_9BACT</name>
<proteinExistence type="predicted"/>
<accession>A0A1G1W9K3</accession>
<organism evidence="1 2">
    <name type="scientific">Candidatus Woykebacteria bacterium GWB1_45_5</name>
    <dbReference type="NCBI Taxonomy" id="1802592"/>
    <lineage>
        <taxon>Bacteria</taxon>
        <taxon>Candidatus Woykeibacteriota</taxon>
    </lineage>
</organism>
<dbReference type="EMBL" id="MHCO01000022">
    <property type="protein sequence ID" value="OGY24017.1"/>
    <property type="molecule type" value="Genomic_DNA"/>
</dbReference>
<evidence type="ECO:0000313" key="2">
    <source>
        <dbReference type="Proteomes" id="UP000178493"/>
    </source>
</evidence>
<evidence type="ECO:0000313" key="1">
    <source>
        <dbReference type="EMBL" id="OGY24017.1"/>
    </source>
</evidence>
<dbReference type="Proteomes" id="UP000178493">
    <property type="component" value="Unassembled WGS sequence"/>
</dbReference>
<dbReference type="AlphaFoldDB" id="A0A1G1W9K3"/>
<sequence>MVAARRSSSSEGGRPSLAPFYRWDRRLQAARASWNAANNDIPRAAGPAIQRSLSDSSGSVW</sequence>
<comment type="caution">
    <text evidence="1">The sequence shown here is derived from an EMBL/GenBank/DDBJ whole genome shotgun (WGS) entry which is preliminary data.</text>
</comment>
<reference evidence="1 2" key="1">
    <citation type="journal article" date="2016" name="Nat. Commun.">
        <title>Thousands of microbial genomes shed light on interconnected biogeochemical processes in an aquifer system.</title>
        <authorList>
            <person name="Anantharaman K."/>
            <person name="Brown C.T."/>
            <person name="Hug L.A."/>
            <person name="Sharon I."/>
            <person name="Castelle C.J."/>
            <person name="Probst A.J."/>
            <person name="Thomas B.C."/>
            <person name="Singh A."/>
            <person name="Wilkins M.J."/>
            <person name="Karaoz U."/>
            <person name="Brodie E.L."/>
            <person name="Williams K.H."/>
            <person name="Hubbard S.S."/>
            <person name="Banfield J.F."/>
        </authorList>
    </citation>
    <scope>NUCLEOTIDE SEQUENCE [LARGE SCALE GENOMIC DNA]</scope>
</reference>
<protein>
    <submittedName>
        <fullName evidence="1">Uncharacterized protein</fullName>
    </submittedName>
</protein>